<dbReference type="Proteomes" id="UP001433508">
    <property type="component" value="Unassembled WGS sequence"/>
</dbReference>
<name>A0ACC3T0R5_LIPKO</name>
<protein>
    <submittedName>
        <fullName evidence="1">WD40-repeat-containing domain protein</fullName>
    </submittedName>
</protein>
<organism evidence="1 2">
    <name type="scientific">Lipomyces kononenkoae</name>
    <name type="common">Yeast</name>
    <dbReference type="NCBI Taxonomy" id="34357"/>
    <lineage>
        <taxon>Eukaryota</taxon>
        <taxon>Fungi</taxon>
        <taxon>Dikarya</taxon>
        <taxon>Ascomycota</taxon>
        <taxon>Saccharomycotina</taxon>
        <taxon>Lipomycetes</taxon>
        <taxon>Lipomycetales</taxon>
        <taxon>Lipomycetaceae</taxon>
        <taxon>Lipomyces</taxon>
    </lineage>
</organism>
<sequence length="375" mass="41078">MNLISSHVSIAAHGRNVVNCLQFNADWMITGSDDCNINVYDTPTTKLHATLRGHRGGVWALEFIRKTLVSGSTDSTIRVWDIEKGECTHVFSGHASTIRCLRILQPVMTGTDASGKPTLEPSYPIIVTGSRDCSVRVWRLPDLQQDAPECLATDHSEAENSPFFLRALLGHTGCVRDISGHGNLLISGSYDSFVNVWQIDTGKCVFRLAGHQAKVYSVAIDSKRARCISGSMDHSVKVWGLDSGSCLYTLEGHTSLVGLVALYENILVSASADSTLRVWDADSGQCLHELAGHIGAIVCFRHNDKIVISGGDDAIKLWDVQTGNFIKDLVSDLNRVWQVKFDDHQCVAAVQKGSFTFLEILHLDHYPSLAELSVT</sequence>
<comment type="caution">
    <text evidence="1">The sequence shown here is derived from an EMBL/GenBank/DDBJ whole genome shotgun (WGS) entry which is preliminary data.</text>
</comment>
<proteinExistence type="predicted"/>
<keyword evidence="2" id="KW-1185">Reference proteome</keyword>
<accession>A0ACC3T0R5</accession>
<evidence type="ECO:0000313" key="2">
    <source>
        <dbReference type="Proteomes" id="UP001433508"/>
    </source>
</evidence>
<dbReference type="EMBL" id="MU971372">
    <property type="protein sequence ID" value="KAK9237255.1"/>
    <property type="molecule type" value="Genomic_DNA"/>
</dbReference>
<reference evidence="2" key="1">
    <citation type="journal article" date="2024" name="Front. Bioeng. Biotechnol.">
        <title>Genome-scale model development and genomic sequencing of the oleaginous clade Lipomyces.</title>
        <authorList>
            <person name="Czajka J.J."/>
            <person name="Han Y."/>
            <person name="Kim J."/>
            <person name="Mondo S.J."/>
            <person name="Hofstad B.A."/>
            <person name="Robles A."/>
            <person name="Haridas S."/>
            <person name="Riley R."/>
            <person name="LaButti K."/>
            <person name="Pangilinan J."/>
            <person name="Andreopoulos W."/>
            <person name="Lipzen A."/>
            <person name="Yan J."/>
            <person name="Wang M."/>
            <person name="Ng V."/>
            <person name="Grigoriev I.V."/>
            <person name="Spatafora J.W."/>
            <person name="Magnuson J.K."/>
            <person name="Baker S.E."/>
            <person name="Pomraning K.R."/>
        </authorList>
    </citation>
    <scope>NUCLEOTIDE SEQUENCE [LARGE SCALE GENOMIC DNA]</scope>
    <source>
        <strain evidence="2">CBS 7786</strain>
    </source>
</reference>
<gene>
    <name evidence="1" type="ORF">V1525DRAFT_404673</name>
</gene>
<evidence type="ECO:0000313" key="1">
    <source>
        <dbReference type="EMBL" id="KAK9237255.1"/>
    </source>
</evidence>